<evidence type="ECO:0008006" key="3">
    <source>
        <dbReference type="Google" id="ProtNLM"/>
    </source>
</evidence>
<evidence type="ECO:0000313" key="2">
    <source>
        <dbReference type="Proteomes" id="UP000220353"/>
    </source>
</evidence>
<evidence type="ECO:0000313" key="1">
    <source>
        <dbReference type="EMBL" id="PDT45631.1"/>
    </source>
</evidence>
<organism evidence="1 2">
    <name type="scientific">Rhizobium fredii</name>
    <name type="common">Sinorhizobium fredii</name>
    <dbReference type="NCBI Taxonomy" id="380"/>
    <lineage>
        <taxon>Bacteria</taxon>
        <taxon>Pseudomonadati</taxon>
        <taxon>Pseudomonadota</taxon>
        <taxon>Alphaproteobacteria</taxon>
        <taxon>Hyphomicrobiales</taxon>
        <taxon>Rhizobiaceae</taxon>
        <taxon>Sinorhizobium/Ensifer group</taxon>
        <taxon>Sinorhizobium</taxon>
    </lineage>
</organism>
<accession>A0A2A6LSV4</accession>
<dbReference type="AlphaFoldDB" id="A0A2A6LSV4"/>
<comment type="caution">
    <text evidence="1">The sequence shown here is derived from an EMBL/GenBank/DDBJ whole genome shotgun (WGS) entry which is preliminary data.</text>
</comment>
<reference evidence="1 2" key="1">
    <citation type="submission" date="2017-09" db="EMBL/GenBank/DDBJ databases">
        <title>Comparative genomics of rhizobia isolated from Phaseolus vulgaris in China.</title>
        <authorList>
            <person name="Tong W."/>
        </authorList>
    </citation>
    <scope>NUCLEOTIDE SEQUENCE [LARGE SCALE GENOMIC DNA]</scope>
    <source>
        <strain evidence="1 2">PCH1</strain>
    </source>
</reference>
<dbReference type="InterPro" id="IPR032710">
    <property type="entry name" value="NTF2-like_dom_sf"/>
</dbReference>
<name>A0A2A6LSV4_RHIFR</name>
<gene>
    <name evidence="1" type="ORF">CO661_22050</name>
</gene>
<dbReference type="SUPFAM" id="SSF54427">
    <property type="entry name" value="NTF2-like"/>
    <property type="match status" value="1"/>
</dbReference>
<dbReference type="EMBL" id="NWTC01000019">
    <property type="protein sequence ID" value="PDT45631.1"/>
    <property type="molecule type" value="Genomic_DNA"/>
</dbReference>
<sequence>MESDRDKDVQAIRSLIARQFKSISWREGKTPDWAAFEKDFLPEAPLYASARPLRPQTTGQFIERMNGLVGKTLHSLEETILGSRIHVFGNVAVAVIACENVENATETNRNVEMMLLVKDDGSWRVAAQAWDRQDAANPVTSELWER</sequence>
<dbReference type="RefSeq" id="WP_042778580.1">
    <property type="nucleotide sequence ID" value="NZ_NWTC01000019.1"/>
</dbReference>
<protein>
    <recommendedName>
        <fullName evidence="3">DUF4440 domain-containing protein</fullName>
    </recommendedName>
</protein>
<proteinExistence type="predicted"/>
<dbReference type="Proteomes" id="UP000220353">
    <property type="component" value="Unassembled WGS sequence"/>
</dbReference>
<dbReference type="Gene3D" id="3.10.450.50">
    <property type="match status" value="1"/>
</dbReference>